<accession>A0AAD7H2K4</accession>
<dbReference type="AlphaFoldDB" id="A0AAD7H2K4"/>
<evidence type="ECO:0000313" key="2">
    <source>
        <dbReference type="EMBL" id="KAJ7710425.1"/>
    </source>
</evidence>
<reference evidence="2" key="1">
    <citation type="submission" date="2023-03" db="EMBL/GenBank/DDBJ databases">
        <title>Massive genome expansion in bonnet fungi (Mycena s.s.) driven by repeated elements and novel gene families across ecological guilds.</title>
        <authorList>
            <consortium name="Lawrence Berkeley National Laboratory"/>
            <person name="Harder C.B."/>
            <person name="Miyauchi S."/>
            <person name="Viragh M."/>
            <person name="Kuo A."/>
            <person name="Thoen E."/>
            <person name="Andreopoulos B."/>
            <person name="Lu D."/>
            <person name="Skrede I."/>
            <person name="Drula E."/>
            <person name="Henrissat B."/>
            <person name="Morin E."/>
            <person name="Kohler A."/>
            <person name="Barry K."/>
            <person name="LaButti K."/>
            <person name="Morin E."/>
            <person name="Salamov A."/>
            <person name="Lipzen A."/>
            <person name="Mereny Z."/>
            <person name="Hegedus B."/>
            <person name="Baldrian P."/>
            <person name="Stursova M."/>
            <person name="Weitz H."/>
            <person name="Taylor A."/>
            <person name="Grigoriev I.V."/>
            <person name="Nagy L.G."/>
            <person name="Martin F."/>
            <person name="Kauserud H."/>
        </authorList>
    </citation>
    <scope>NUCLEOTIDE SEQUENCE</scope>
    <source>
        <strain evidence="2">CBHHK067</strain>
    </source>
</reference>
<sequence>MEDFGVTELSRGQDLWFSDGSLVVRAEDTIFRVSGAVLAARSSVFQDMLSFPQPSAGQSPIESIEGMPIVVLYDRAAEVEPFLRAIFDSSSFMPPPSTAPLSDILAVLRLSHKYDIQYLHRRALDHLSMVFPTELSMFLPSLNYFPEGFQTLKTSGEAHLQILRVVHEVNALWLLPAVYSRASTCLPKRLFVAPSWPELHVDIKNKLHTAHAHHARYVIAIVHCAGPDAGCTAPETCSSLILSVITALLEQIGDVDMEFNFFDVKDLFLPGLWAGFDAPLCAACVAHTAAQVSVGVQKVWDALPANLGLPPWDELGAMRRAAMG</sequence>
<name>A0AAD7H2K4_MYCRO</name>
<feature type="domain" description="BTB" evidence="1">
    <location>
        <begin position="18"/>
        <end position="95"/>
    </location>
</feature>
<dbReference type="SUPFAM" id="SSF54695">
    <property type="entry name" value="POZ domain"/>
    <property type="match status" value="1"/>
</dbReference>
<protein>
    <recommendedName>
        <fullName evidence="1">BTB domain-containing protein</fullName>
    </recommendedName>
</protein>
<keyword evidence="3" id="KW-1185">Reference proteome</keyword>
<dbReference type="Proteomes" id="UP001221757">
    <property type="component" value="Unassembled WGS sequence"/>
</dbReference>
<proteinExistence type="predicted"/>
<organism evidence="2 3">
    <name type="scientific">Mycena rosella</name>
    <name type="common">Pink bonnet</name>
    <name type="synonym">Agaricus rosellus</name>
    <dbReference type="NCBI Taxonomy" id="1033263"/>
    <lineage>
        <taxon>Eukaryota</taxon>
        <taxon>Fungi</taxon>
        <taxon>Dikarya</taxon>
        <taxon>Basidiomycota</taxon>
        <taxon>Agaricomycotina</taxon>
        <taxon>Agaricomycetes</taxon>
        <taxon>Agaricomycetidae</taxon>
        <taxon>Agaricales</taxon>
        <taxon>Marasmiineae</taxon>
        <taxon>Mycenaceae</taxon>
        <taxon>Mycena</taxon>
    </lineage>
</organism>
<evidence type="ECO:0000313" key="3">
    <source>
        <dbReference type="Proteomes" id="UP001221757"/>
    </source>
</evidence>
<evidence type="ECO:0000259" key="1">
    <source>
        <dbReference type="PROSITE" id="PS50097"/>
    </source>
</evidence>
<dbReference type="EMBL" id="JARKIE010000001">
    <property type="protein sequence ID" value="KAJ7710425.1"/>
    <property type="molecule type" value="Genomic_DNA"/>
</dbReference>
<gene>
    <name evidence="2" type="ORF">B0H17DRAFT_1190165</name>
</gene>
<dbReference type="PROSITE" id="PS50097">
    <property type="entry name" value="BTB"/>
    <property type="match status" value="1"/>
</dbReference>
<dbReference type="Pfam" id="PF00651">
    <property type="entry name" value="BTB"/>
    <property type="match status" value="1"/>
</dbReference>
<dbReference type="InterPro" id="IPR011333">
    <property type="entry name" value="SKP1/BTB/POZ_sf"/>
</dbReference>
<dbReference type="Gene3D" id="3.30.710.10">
    <property type="entry name" value="Potassium Channel Kv1.1, Chain A"/>
    <property type="match status" value="1"/>
</dbReference>
<dbReference type="CDD" id="cd18186">
    <property type="entry name" value="BTB_POZ_ZBTB_KLHL-like"/>
    <property type="match status" value="1"/>
</dbReference>
<dbReference type="InterPro" id="IPR000210">
    <property type="entry name" value="BTB/POZ_dom"/>
</dbReference>
<comment type="caution">
    <text evidence="2">The sequence shown here is derived from an EMBL/GenBank/DDBJ whole genome shotgun (WGS) entry which is preliminary data.</text>
</comment>